<evidence type="ECO:0008006" key="4">
    <source>
        <dbReference type="Google" id="ProtNLM"/>
    </source>
</evidence>
<evidence type="ECO:0000313" key="3">
    <source>
        <dbReference type="Proteomes" id="UP000179221"/>
    </source>
</evidence>
<keyword evidence="1" id="KW-0472">Membrane</keyword>
<dbReference type="Proteomes" id="UP000179221">
    <property type="component" value="Unassembled WGS sequence"/>
</dbReference>
<reference evidence="2 3" key="1">
    <citation type="journal article" date="2016" name="Nat. Commun.">
        <title>Thousands of microbial genomes shed light on interconnected biogeochemical processes in an aquifer system.</title>
        <authorList>
            <person name="Anantharaman K."/>
            <person name="Brown C.T."/>
            <person name="Hug L.A."/>
            <person name="Sharon I."/>
            <person name="Castelle C.J."/>
            <person name="Probst A.J."/>
            <person name="Thomas B.C."/>
            <person name="Singh A."/>
            <person name="Wilkins M.J."/>
            <person name="Karaoz U."/>
            <person name="Brodie E.L."/>
            <person name="Williams K.H."/>
            <person name="Hubbard S.S."/>
            <person name="Banfield J.F."/>
        </authorList>
    </citation>
    <scope>NUCLEOTIDE SEQUENCE [LARGE SCALE GENOMIC DNA]</scope>
</reference>
<protein>
    <recommendedName>
        <fullName evidence="4">Glycosyltransferase RgtA/B/C/D-like domain-containing protein</fullName>
    </recommendedName>
</protein>
<feature type="transmembrane region" description="Helical" evidence="1">
    <location>
        <begin position="376"/>
        <end position="394"/>
    </location>
</feature>
<sequence length="397" mass="46181">MKKVLITTLETFFLITLFFFTISALFIDWGEQQFSFLAQSFLHGSLDISQFPTALNDAVFFAGKYYWPLGPFPALILTPFVFIFNFLNSFFYQKYLQIPLIFGIIYLIYVISKKIGYKAKDALYLAASFVFASPFLAIILYSWSWQFAIVVSVFLIFLAIYEHFTKKRYVIIGIIYACLLLTRVTASFGIVFFILDVIFSKSTSKQKVLSLVKLLTPLFIALVLLFIYNYTRFGNIFEQGYSYQILRGGVLKAREYGLFSLIHVPGNLYYFLLATPAPVLLDGVSRVLKFPYIAYDPWGMSIFFTSPYFLYLFFMKYRDLTSKFLWITVVAIALPIFLYYGVGPRQFGYRYSLDFLPFIFLILIKNYKIQKGNLHPGFKLLIIVAYLFDLYLLMTHV</sequence>
<evidence type="ECO:0000313" key="2">
    <source>
        <dbReference type="EMBL" id="OGM26407.1"/>
    </source>
</evidence>
<comment type="caution">
    <text evidence="2">The sequence shown here is derived from an EMBL/GenBank/DDBJ whole genome shotgun (WGS) entry which is preliminary data.</text>
</comment>
<feature type="transmembrane region" description="Helical" evidence="1">
    <location>
        <begin position="256"/>
        <end position="272"/>
    </location>
</feature>
<feature type="transmembrane region" description="Helical" evidence="1">
    <location>
        <begin position="147"/>
        <end position="164"/>
    </location>
</feature>
<feature type="transmembrane region" description="Helical" evidence="1">
    <location>
        <begin position="348"/>
        <end position="364"/>
    </location>
</feature>
<feature type="transmembrane region" description="Helical" evidence="1">
    <location>
        <begin position="12"/>
        <end position="30"/>
    </location>
</feature>
<feature type="transmembrane region" description="Helical" evidence="1">
    <location>
        <begin position="65"/>
        <end position="86"/>
    </location>
</feature>
<organism evidence="2 3">
    <name type="scientific">Candidatus Woesebacteria bacterium RIFCSPHIGHO2_01_FULL_40_22</name>
    <dbReference type="NCBI Taxonomy" id="1802499"/>
    <lineage>
        <taxon>Bacteria</taxon>
        <taxon>Candidatus Woeseibacteriota</taxon>
    </lineage>
</organism>
<accession>A0A1F7YGF2</accession>
<dbReference type="EMBL" id="MGGL01000012">
    <property type="protein sequence ID" value="OGM26407.1"/>
    <property type="molecule type" value="Genomic_DNA"/>
</dbReference>
<gene>
    <name evidence="2" type="ORF">A2628_00060</name>
</gene>
<feature type="transmembrane region" description="Helical" evidence="1">
    <location>
        <begin position="171"/>
        <end position="199"/>
    </location>
</feature>
<name>A0A1F7YGF2_9BACT</name>
<keyword evidence="1" id="KW-1133">Transmembrane helix</keyword>
<feature type="transmembrane region" description="Helical" evidence="1">
    <location>
        <begin position="324"/>
        <end position="342"/>
    </location>
</feature>
<feature type="transmembrane region" description="Helical" evidence="1">
    <location>
        <begin position="92"/>
        <end position="111"/>
    </location>
</feature>
<proteinExistence type="predicted"/>
<feature type="transmembrane region" description="Helical" evidence="1">
    <location>
        <begin position="292"/>
        <end position="312"/>
    </location>
</feature>
<evidence type="ECO:0000256" key="1">
    <source>
        <dbReference type="SAM" id="Phobius"/>
    </source>
</evidence>
<dbReference type="AlphaFoldDB" id="A0A1F7YGF2"/>
<feature type="transmembrane region" description="Helical" evidence="1">
    <location>
        <begin position="211"/>
        <end position="230"/>
    </location>
</feature>
<keyword evidence="1" id="KW-0812">Transmembrane</keyword>